<evidence type="ECO:0000259" key="17">
    <source>
        <dbReference type="PROSITE" id="PS50859"/>
    </source>
</evidence>
<dbReference type="Pfam" id="PF00004">
    <property type="entry name" value="AAA"/>
    <property type="match status" value="1"/>
</dbReference>
<dbReference type="OMA" id="LKMMLMN"/>
<evidence type="ECO:0008006" key="21">
    <source>
        <dbReference type="Google" id="ProtNLM"/>
    </source>
</evidence>
<dbReference type="FunFam" id="3.40.50.300:FF:000061">
    <property type="entry name" value="ATPase family, AAA domain-containing 2"/>
    <property type="match status" value="1"/>
</dbReference>
<dbReference type="PROSITE" id="PS50892">
    <property type="entry name" value="V_SNARE"/>
    <property type="match status" value="1"/>
</dbReference>
<dbReference type="FunFam" id="1.10.8.60:FF:000016">
    <property type="entry name" value="ATPase family AAA domain-containing protein 2B"/>
    <property type="match status" value="1"/>
</dbReference>
<feature type="region of interest" description="Disordered" evidence="14">
    <location>
        <begin position="1032"/>
        <end position="1051"/>
    </location>
</feature>
<dbReference type="GO" id="GO:0005634">
    <property type="term" value="C:nucleus"/>
    <property type="evidence" value="ECO:0000318"/>
    <property type="project" value="GO_Central"/>
</dbReference>
<evidence type="ECO:0000256" key="11">
    <source>
        <dbReference type="PROSITE-ProRule" id="PRU00035"/>
    </source>
</evidence>
<comment type="subcellular location">
    <subcellularLocation>
        <location evidence="1">Endomembrane system</location>
    </subcellularLocation>
</comment>
<feature type="domain" description="PHD-type" evidence="16">
    <location>
        <begin position="769"/>
        <end position="823"/>
    </location>
</feature>
<dbReference type="PROSITE" id="PS01359">
    <property type="entry name" value="ZF_PHD_1"/>
    <property type="match status" value="1"/>
</dbReference>
<dbReference type="Gene3D" id="1.10.8.60">
    <property type="match status" value="1"/>
</dbReference>
<dbReference type="Pfam" id="PF17862">
    <property type="entry name" value="AAA_lid_3"/>
    <property type="match status" value="1"/>
</dbReference>
<dbReference type="InterPro" id="IPR042855">
    <property type="entry name" value="V_SNARE_CC"/>
</dbReference>
<dbReference type="VEuPathDB" id="FungiDB:KRP23_119"/>
<dbReference type="InterPro" id="IPR013083">
    <property type="entry name" value="Znf_RING/FYVE/PHD"/>
</dbReference>
<name>H3HDS6_PHYRM</name>
<dbReference type="GO" id="GO:0016192">
    <property type="term" value="P:vesicle-mediated transport"/>
    <property type="evidence" value="ECO:0007669"/>
    <property type="project" value="InterPro"/>
</dbReference>
<evidence type="ECO:0000256" key="9">
    <source>
        <dbReference type="ARBA" id="ARBA00023117"/>
    </source>
</evidence>
<dbReference type="GO" id="GO:0003682">
    <property type="term" value="F:chromatin binding"/>
    <property type="evidence" value="ECO:0000318"/>
    <property type="project" value="GO_Central"/>
</dbReference>
<feature type="compositionally biased region" description="Low complexity" evidence="14">
    <location>
        <begin position="13"/>
        <end position="23"/>
    </location>
</feature>
<dbReference type="SUPFAM" id="SSF52540">
    <property type="entry name" value="P-loop containing nucleoside triphosphate hydrolases"/>
    <property type="match status" value="2"/>
</dbReference>
<accession>H3HDS6</accession>
<feature type="domain" description="Longin" evidence="17">
    <location>
        <begin position="1571"/>
        <end position="1685"/>
    </location>
</feature>
<dbReference type="GO" id="GO:0008270">
    <property type="term" value="F:zinc ion binding"/>
    <property type="evidence" value="ECO:0007669"/>
    <property type="project" value="UniProtKB-KW"/>
</dbReference>
<dbReference type="InterPro" id="IPR003959">
    <property type="entry name" value="ATPase_AAA_core"/>
</dbReference>
<dbReference type="InterPro" id="IPR001487">
    <property type="entry name" value="Bromodomain"/>
</dbReference>
<keyword evidence="9 11" id="KW-0103">Bromodomain</keyword>
<dbReference type="InterPro" id="IPR011011">
    <property type="entry name" value="Znf_FYVE_PHD"/>
</dbReference>
<dbReference type="InterPro" id="IPR010908">
    <property type="entry name" value="Longin_dom"/>
</dbReference>
<sequence>MGRSGGSVLEVTASPSSSGAPASRCRFPTVSTDVCSRFVLRSDSSPVLLEAPERQRAQPVETEEEESEDADTDELEENKEQEDETEEKPRRPSRRLQTQLDVVSPPPSTNHEDVSSASPSPALRYSLRTRHSKPKRFDESIYNDVFTEDAHSRYAVSTPEAAIGSKKRRRRRSRNSNRRAKRQRRRAGDDDDEEEAENEEENHFEADLSIQEINRRIKAQEREDREKAQALERRSRYSLRSRESLTMSETSAVSPPPRTATRNRAAKRSQLEVSAEDDHAEASHDENADNESHSENDDGNSEDEHDDDDGEEAPASSTRYQLRQRRQAPANNNAEEDATASPETSAYAEYQKRQASRASRRNGANGSNRRLFLPDMDTSPPPRRRRSRGSSSSPDVYKDDDDSDGGMRTSSPWRPSKGGRKSGSSRADITPVEVDPSITWDSVGGLKSHIEALKEMVMLPLLYPEFYDKYKVSPPSGVLFYGPPGTGKTLLARALANSCSFYGEGEQASGPKGASTPAKSGKGADCLSKWVGEAERQLRLLFEEAKRNQPSIIFFDEIDGLAPVRSAKQDQIHASIVSTLLALMDGMDSRGRVVVIGATNRLDAIDPALRRPGRFDRELGFKLPSVNERKGMLAIHSKDWKPPLSDTFLTELAEQTVGYCGADIKALCAEATLCSLRRVYPQVYVSEDKLLINLDKVVVARGDFAKAAKKITPASHRAVSSFASPLPRAVKGLLQGQLARVLRDVEDVGANDDGDEDEDDVDIYAIANHVDCDVCHGEGGELLCCNACPGAFHLVCLTDTTTSSPSETQGEGDLWFCPDCRVSNPAAMQRATQRAQKKRVHSIASLHLPRHSGFPRVLIAGKPGMGQQYIGPALLHSLEGLTHFSLDYPSLVADSNSHFPEEALIQRLNEAQKCLPCVLYLPQVELWWKNTSESMHVTLKMMLMNLQVRANLPILFLACTASSPCDEQELPEDLLALFQGDPSVSLTSVVMELDMPSKATRLAHFEQVFTSFATPPSVQKKRRAKDDKLEALPLAPLPPASSEIDLSPEEQRKRKQRDLHFLRELRIFLSQVLDYCYSQRLYTPFYVPVDPVAVPNYYLIVKRSMDLSTMRDKLNDEEYTCFEQFMDDIQLIVRNANVFNPKRSRTRHIAHAAGTMKDNILSYAHRFRIRQGYDLFAKCREVTKRLRAHPSIYGEYGQRFLKSAGKSSYKNQGRVPEKPGVRISLDAAISRATAINGGNGKLISNGVTVKEEATAEVQGPITSKEVSEDSSKLPSSPQVAQWFDDEEEEEEKTSEKEERTKRDSSEKPDDELHEEAEDSEEEAFEEDDRVFVSSRTHPGVNREGGAGFVQSRNKDGTYNVKYILGGTGSVRLIQDEEKMDETDYFDELLWPLLKEEGWRRDDNFDIIEASGKESGLAVQRVVFTTRKTRYGEAVTLNSVMEALAYISADPELSRKCFGTRYAESMMTDEALGGNSSDEEAVEEASSPVDNVAEEKAPAALDAATESSADEPMPEEPVEAPDFIYDEARMMAALTMLVAKTASWSVDKLRDELLLLNKLAYPFRNRFDRSDLMTRTMPIVYALVSREKTVLAEYTATSGNFPTVTRVLLAKIPVADGRMSYVYDRHIFHYIVERGVTFLCMADDDLKRRVPFLFLEDMKNGFQAMYGERALTAIAFAMNDQFQHEIRRLLDYYNANPDADSLSRVKQQIDDVKDIMVQNIDKVLDRGEKFELLVDRTDKLSRQSVKFER</sequence>
<dbReference type="Pfam" id="PF00439">
    <property type="entry name" value="Bromodomain"/>
    <property type="match status" value="1"/>
</dbReference>
<dbReference type="SUPFAM" id="SSF47370">
    <property type="entry name" value="Bromodomain"/>
    <property type="match status" value="1"/>
</dbReference>
<dbReference type="Gene3D" id="3.30.450.50">
    <property type="entry name" value="Longin domain"/>
    <property type="match status" value="1"/>
</dbReference>
<dbReference type="SUPFAM" id="SSF57903">
    <property type="entry name" value="FYVE/PHD zinc finger"/>
    <property type="match status" value="1"/>
</dbReference>
<dbReference type="PROSITE" id="PS50014">
    <property type="entry name" value="BROMODOMAIN_2"/>
    <property type="match status" value="1"/>
</dbReference>
<protein>
    <recommendedName>
        <fullName evidence="21">Bromo domain-containing protein</fullName>
    </recommendedName>
</protein>
<feature type="domain" description="Bromo" evidence="15">
    <location>
        <begin position="1077"/>
        <end position="1147"/>
    </location>
</feature>
<dbReference type="PROSITE" id="PS50859">
    <property type="entry name" value="LONGIN"/>
    <property type="match status" value="1"/>
</dbReference>
<dbReference type="SMART" id="SM00297">
    <property type="entry name" value="BROMO"/>
    <property type="match status" value="1"/>
</dbReference>
<organism evidence="19 20">
    <name type="scientific">Phytophthora ramorum</name>
    <name type="common">Sudden oak death agent</name>
    <dbReference type="NCBI Taxonomy" id="164328"/>
    <lineage>
        <taxon>Eukaryota</taxon>
        <taxon>Sar</taxon>
        <taxon>Stramenopiles</taxon>
        <taxon>Oomycota</taxon>
        <taxon>Peronosporomycetes</taxon>
        <taxon>Peronosporales</taxon>
        <taxon>Peronosporaceae</taxon>
        <taxon>Phytophthora</taxon>
    </lineage>
</organism>
<dbReference type="PROSITE" id="PS50016">
    <property type="entry name" value="ZF_PHD_2"/>
    <property type="match status" value="1"/>
</dbReference>
<evidence type="ECO:0000256" key="5">
    <source>
        <dbReference type="ARBA" id="ARBA00022741"/>
    </source>
</evidence>
<keyword evidence="6 12" id="KW-0863">Zinc-finger</keyword>
<dbReference type="GO" id="GO:0042393">
    <property type="term" value="F:histone binding"/>
    <property type="evidence" value="ECO:0000318"/>
    <property type="project" value="GO_Central"/>
</dbReference>
<dbReference type="GO" id="GO:0045815">
    <property type="term" value="P:transcription initiation-coupled chromatin remodeling"/>
    <property type="evidence" value="ECO:0000318"/>
    <property type="project" value="GO_Central"/>
</dbReference>
<dbReference type="SMART" id="SM00382">
    <property type="entry name" value="AAA"/>
    <property type="match status" value="1"/>
</dbReference>
<dbReference type="GO" id="GO:0005524">
    <property type="term" value="F:ATP binding"/>
    <property type="evidence" value="ECO:0007669"/>
    <property type="project" value="UniProtKB-KW"/>
</dbReference>
<dbReference type="PRINTS" id="PR00503">
    <property type="entry name" value="BROMODOMAIN"/>
</dbReference>
<dbReference type="GO" id="GO:0006334">
    <property type="term" value="P:nucleosome assembly"/>
    <property type="evidence" value="ECO:0000318"/>
    <property type="project" value="GO_Central"/>
</dbReference>
<feature type="compositionally biased region" description="Acidic residues" evidence="14">
    <location>
        <begin position="1308"/>
        <end position="1328"/>
    </location>
</feature>
<evidence type="ECO:0000256" key="1">
    <source>
        <dbReference type="ARBA" id="ARBA00004308"/>
    </source>
</evidence>
<reference evidence="20" key="1">
    <citation type="journal article" date="2006" name="Science">
        <title>Phytophthora genome sequences uncover evolutionary origins and mechanisms of pathogenesis.</title>
        <authorList>
            <person name="Tyler B.M."/>
            <person name="Tripathy S."/>
            <person name="Zhang X."/>
            <person name="Dehal P."/>
            <person name="Jiang R.H."/>
            <person name="Aerts A."/>
            <person name="Arredondo F.D."/>
            <person name="Baxter L."/>
            <person name="Bensasson D."/>
            <person name="Beynon J.L."/>
            <person name="Chapman J."/>
            <person name="Damasceno C.M."/>
            <person name="Dorrance A.E."/>
            <person name="Dou D."/>
            <person name="Dickerman A.W."/>
            <person name="Dubchak I.L."/>
            <person name="Garbelotto M."/>
            <person name="Gijzen M."/>
            <person name="Gordon S.G."/>
            <person name="Govers F."/>
            <person name="Grunwald N.J."/>
            <person name="Huang W."/>
            <person name="Ivors K.L."/>
            <person name="Jones R.W."/>
            <person name="Kamoun S."/>
            <person name="Krampis K."/>
            <person name="Lamour K.H."/>
            <person name="Lee M.K."/>
            <person name="McDonald W.H."/>
            <person name="Medina M."/>
            <person name="Meijer H.J."/>
            <person name="Nordberg E.K."/>
            <person name="Maclean D.J."/>
            <person name="Ospina-Giraldo M.D."/>
            <person name="Morris P.F."/>
            <person name="Phuntumart V."/>
            <person name="Putnam N.H."/>
            <person name="Rash S."/>
            <person name="Rose J.K."/>
            <person name="Sakihama Y."/>
            <person name="Salamov A.A."/>
            <person name="Savidor A."/>
            <person name="Scheuring C.F."/>
            <person name="Smith B.M."/>
            <person name="Sobral B.W."/>
            <person name="Terry A."/>
            <person name="Torto-Alalibo T.A."/>
            <person name="Win J."/>
            <person name="Xu Z."/>
            <person name="Zhang H."/>
            <person name="Grigoriev I.V."/>
            <person name="Rokhsar D.S."/>
            <person name="Boore J.L."/>
        </authorList>
    </citation>
    <scope>NUCLEOTIDE SEQUENCE [LARGE SCALE GENOMIC DNA]</scope>
    <source>
        <strain evidence="20">Pr102</strain>
    </source>
</reference>
<comment type="similarity">
    <text evidence="2">Belongs to the AAA ATPase family.</text>
</comment>
<feature type="region of interest" description="Disordered" evidence="14">
    <location>
        <begin position="1469"/>
        <end position="1492"/>
    </location>
</feature>
<feature type="compositionally biased region" description="Acidic residues" evidence="14">
    <location>
        <begin position="61"/>
        <end position="86"/>
    </location>
</feature>
<dbReference type="Gene3D" id="3.30.40.10">
    <property type="entry name" value="Zinc/RING finger domain, C3HC4 (zinc finger)"/>
    <property type="match status" value="1"/>
</dbReference>
<dbReference type="Gene3D" id="3.40.50.300">
    <property type="entry name" value="P-loop containing nucleotide triphosphate hydrolases"/>
    <property type="match status" value="1"/>
</dbReference>
<keyword evidence="8" id="KW-0067">ATP-binding</keyword>
<feature type="region of interest" description="Disordered" evidence="14">
    <location>
        <begin position="42"/>
        <end position="430"/>
    </location>
</feature>
<dbReference type="EMBL" id="DS566074">
    <property type="status" value="NOT_ANNOTATED_CDS"/>
    <property type="molecule type" value="Genomic_DNA"/>
</dbReference>
<evidence type="ECO:0000313" key="20">
    <source>
        <dbReference type="Proteomes" id="UP000005238"/>
    </source>
</evidence>
<dbReference type="InterPro" id="IPR001965">
    <property type="entry name" value="Znf_PHD"/>
</dbReference>
<evidence type="ECO:0000256" key="14">
    <source>
        <dbReference type="SAM" id="MobiDB-lite"/>
    </source>
</evidence>
<evidence type="ECO:0000256" key="13">
    <source>
        <dbReference type="PROSITE-ProRule" id="PRU00290"/>
    </source>
</evidence>
<dbReference type="PANTHER" id="PTHR23069:SF0">
    <property type="entry name" value="TAT-BINDING HOMOLOG 7"/>
    <property type="match status" value="1"/>
</dbReference>
<dbReference type="InterPro" id="IPR027417">
    <property type="entry name" value="P-loop_NTPase"/>
</dbReference>
<dbReference type="InterPro" id="IPR001388">
    <property type="entry name" value="Synaptobrevin-like"/>
</dbReference>
<dbReference type="eggNOG" id="KOG0732">
    <property type="taxonomic scope" value="Eukaryota"/>
</dbReference>
<dbReference type="Pfam" id="PF00957">
    <property type="entry name" value="Synaptobrevin"/>
    <property type="match status" value="1"/>
</dbReference>
<evidence type="ECO:0000256" key="8">
    <source>
        <dbReference type="ARBA" id="ARBA00022840"/>
    </source>
</evidence>
<feature type="compositionally biased region" description="Acidic residues" evidence="14">
    <location>
        <begin position="189"/>
        <end position="200"/>
    </location>
</feature>
<evidence type="ECO:0000259" key="18">
    <source>
        <dbReference type="PROSITE" id="PS50892"/>
    </source>
</evidence>
<comment type="similarity">
    <text evidence="3">Belongs to the synaptobrevin family.</text>
</comment>
<dbReference type="Gene3D" id="1.20.920.10">
    <property type="entry name" value="Bromodomain-like"/>
    <property type="match status" value="1"/>
</dbReference>
<dbReference type="InParanoid" id="H3HDS6"/>
<feature type="region of interest" description="Disordered" evidence="14">
    <location>
        <begin position="1253"/>
        <end position="1348"/>
    </location>
</feature>
<feature type="compositionally biased region" description="Basic residues" evidence="14">
    <location>
        <begin position="165"/>
        <end position="185"/>
    </location>
</feature>
<dbReference type="VEuPathDB" id="FungiDB:KRP23_118"/>
<dbReference type="SMART" id="SM00249">
    <property type="entry name" value="PHD"/>
    <property type="match status" value="1"/>
</dbReference>
<evidence type="ECO:0000256" key="4">
    <source>
        <dbReference type="ARBA" id="ARBA00022723"/>
    </source>
</evidence>
<evidence type="ECO:0000256" key="12">
    <source>
        <dbReference type="PROSITE-ProRule" id="PRU00146"/>
    </source>
</evidence>
<dbReference type="GO" id="GO:0016887">
    <property type="term" value="F:ATP hydrolysis activity"/>
    <property type="evidence" value="ECO:0000318"/>
    <property type="project" value="GO_Central"/>
</dbReference>
<dbReference type="PANTHER" id="PTHR23069">
    <property type="entry name" value="AAA DOMAIN-CONTAINING"/>
    <property type="match status" value="1"/>
</dbReference>
<dbReference type="Pfam" id="PF13774">
    <property type="entry name" value="Longin"/>
    <property type="match status" value="1"/>
</dbReference>
<dbReference type="GO" id="GO:0012505">
    <property type="term" value="C:endomembrane system"/>
    <property type="evidence" value="ECO:0007669"/>
    <property type="project" value="UniProtKB-SubCell"/>
</dbReference>
<feature type="region of interest" description="Disordered" evidence="14">
    <location>
        <begin position="1"/>
        <end position="28"/>
    </location>
</feature>
<evidence type="ECO:0000313" key="19">
    <source>
        <dbReference type="EnsemblProtists" id="Phyra96429"/>
    </source>
</evidence>
<dbReference type="InterPro" id="IPR003593">
    <property type="entry name" value="AAA+_ATPase"/>
</dbReference>
<dbReference type="SUPFAM" id="SSF58038">
    <property type="entry name" value="SNARE fusion complex"/>
    <property type="match status" value="1"/>
</dbReference>
<dbReference type="STRING" id="164328.H3HDS6"/>
<keyword evidence="13" id="KW-0175">Coiled coil</keyword>
<dbReference type="InterPro" id="IPR041569">
    <property type="entry name" value="AAA_lid_3"/>
</dbReference>
<reference evidence="19" key="2">
    <citation type="submission" date="2015-06" db="UniProtKB">
        <authorList>
            <consortium name="EnsemblProtists"/>
        </authorList>
    </citation>
    <scope>IDENTIFICATION</scope>
    <source>
        <strain evidence="19">Pr102</strain>
    </source>
</reference>
<evidence type="ECO:0000256" key="2">
    <source>
        <dbReference type="ARBA" id="ARBA00006914"/>
    </source>
</evidence>
<feature type="compositionally biased region" description="Acidic residues" evidence="14">
    <location>
        <begin position="1283"/>
        <end position="1292"/>
    </location>
</feature>
<dbReference type="InterPro" id="IPR019786">
    <property type="entry name" value="Zinc_finger_PHD-type_CS"/>
</dbReference>
<dbReference type="InterPro" id="IPR003960">
    <property type="entry name" value="ATPase_AAA_CS"/>
</dbReference>
<dbReference type="eggNOG" id="KOG1472">
    <property type="taxonomic scope" value="Eukaryota"/>
</dbReference>
<keyword evidence="7" id="KW-0862">Zinc</keyword>
<feature type="domain" description="V-SNARE coiled-coil homology" evidence="18">
    <location>
        <begin position="1700"/>
        <end position="1748"/>
    </location>
</feature>
<dbReference type="VEuPathDB" id="FungiDB:KRP22_10489"/>
<dbReference type="CDD" id="cd15843">
    <property type="entry name" value="R-SNARE"/>
    <property type="match status" value="1"/>
</dbReference>
<dbReference type="SUPFAM" id="SSF64356">
    <property type="entry name" value="SNARE-like"/>
    <property type="match status" value="1"/>
</dbReference>
<dbReference type="PROSITE" id="PS00674">
    <property type="entry name" value="AAA"/>
    <property type="match status" value="1"/>
</dbReference>
<feature type="compositionally biased region" description="Acidic residues" evidence="14">
    <location>
        <begin position="297"/>
        <end position="312"/>
    </location>
</feature>
<dbReference type="Gene3D" id="1.20.5.110">
    <property type="match status" value="1"/>
</dbReference>
<dbReference type="Pfam" id="PF00628">
    <property type="entry name" value="PHD"/>
    <property type="match status" value="1"/>
</dbReference>
<dbReference type="EnsemblProtists" id="Phyra96429">
    <property type="protein sequence ID" value="Phyra96429"/>
    <property type="gene ID" value="Phyra96429"/>
</dbReference>
<evidence type="ECO:0000259" key="15">
    <source>
        <dbReference type="PROSITE" id="PS50014"/>
    </source>
</evidence>
<dbReference type="eggNOG" id="KOG0859">
    <property type="taxonomic scope" value="Eukaryota"/>
</dbReference>
<dbReference type="SMART" id="SM01270">
    <property type="entry name" value="Longin"/>
    <property type="match status" value="1"/>
</dbReference>
<dbReference type="GO" id="GO:0006337">
    <property type="term" value="P:nucleosome disassembly"/>
    <property type="evidence" value="ECO:0000318"/>
    <property type="project" value="GO_Central"/>
</dbReference>
<dbReference type="InterPro" id="IPR036427">
    <property type="entry name" value="Bromodomain-like_sf"/>
</dbReference>
<keyword evidence="4" id="KW-0479">Metal-binding</keyword>
<keyword evidence="5" id="KW-0547">Nucleotide-binding</keyword>
<dbReference type="CDD" id="cd14824">
    <property type="entry name" value="Longin"/>
    <property type="match status" value="1"/>
</dbReference>
<dbReference type="InterPro" id="IPR019787">
    <property type="entry name" value="Znf_PHD-finger"/>
</dbReference>
<feature type="compositionally biased region" description="Low complexity" evidence="14">
    <location>
        <begin position="361"/>
        <end position="370"/>
    </location>
</feature>
<dbReference type="VEuPathDB" id="FungiDB:KRP22_10490"/>
<feature type="compositionally biased region" description="Basic and acidic residues" evidence="14">
    <location>
        <begin position="276"/>
        <end position="296"/>
    </location>
</feature>
<dbReference type="PRINTS" id="PR00219">
    <property type="entry name" value="SYNAPTOBREVN"/>
</dbReference>
<proteinExistence type="inferred from homology"/>
<evidence type="ECO:0000256" key="10">
    <source>
        <dbReference type="ARBA" id="ARBA00023136"/>
    </source>
</evidence>
<dbReference type="InterPro" id="IPR011012">
    <property type="entry name" value="Longin-like_dom_sf"/>
</dbReference>
<evidence type="ECO:0000256" key="3">
    <source>
        <dbReference type="ARBA" id="ARBA00008025"/>
    </source>
</evidence>
<dbReference type="InterPro" id="IPR045199">
    <property type="entry name" value="ATAD2-like"/>
</dbReference>
<evidence type="ECO:0000256" key="7">
    <source>
        <dbReference type="ARBA" id="ARBA00022833"/>
    </source>
</evidence>
<keyword evidence="20" id="KW-1185">Reference proteome</keyword>
<evidence type="ECO:0000259" key="16">
    <source>
        <dbReference type="PROSITE" id="PS50016"/>
    </source>
</evidence>
<dbReference type="Proteomes" id="UP000005238">
    <property type="component" value="Unassembled WGS sequence"/>
</dbReference>
<evidence type="ECO:0000256" key="6">
    <source>
        <dbReference type="ARBA" id="ARBA00022771"/>
    </source>
</evidence>
<feature type="compositionally biased region" description="Basic and acidic residues" evidence="14">
    <location>
        <begin position="1293"/>
        <end position="1307"/>
    </location>
</feature>
<feature type="compositionally biased region" description="Basic and acidic residues" evidence="14">
    <location>
        <begin position="213"/>
        <end position="243"/>
    </location>
</feature>
<dbReference type="FunFam" id="3.30.450.50:FF:000015">
    <property type="entry name" value="Synaptobrevin 2 isoform 1"/>
    <property type="match status" value="1"/>
</dbReference>
<dbReference type="GO" id="GO:0016020">
    <property type="term" value="C:membrane"/>
    <property type="evidence" value="ECO:0007669"/>
    <property type="project" value="InterPro"/>
</dbReference>
<keyword evidence="10" id="KW-0472">Membrane</keyword>